<keyword evidence="1" id="KW-1133">Transmembrane helix</keyword>
<dbReference type="PANTHER" id="PTHR35519">
    <property type="entry name" value="MEMBRANE PROTEINS"/>
    <property type="match status" value="1"/>
</dbReference>
<dbReference type="OrthoDB" id="2103474at2759"/>
<dbReference type="Pfam" id="PF13430">
    <property type="entry name" value="DUF4112"/>
    <property type="match status" value="1"/>
</dbReference>
<sequence length="206" mass="23628">MNFVKRKTGERLHAPEIASTVRTKGTEQINSLQHKHPYLDNTLPCSISEEKKEKHLERIERLSRWLDDAVPHSPIPLGVDSLLGFIPVIGGVIGSLFSLYQIYLSTHFGIPLWLLVRMLYNTMIDFLFTFIPMVGGIIHMFYKTNTYNYQELCQWLEHPEPPTYAEKVKNESSVSVTSSAPTMVTWRQIGHDVLQLASKMSEKKPE</sequence>
<proteinExistence type="predicted"/>
<dbReference type="STRING" id="4846.A0A367KSS2"/>
<accession>A0A367KSS2</accession>
<name>A0A367KSS2_RHIST</name>
<keyword evidence="1" id="KW-0472">Membrane</keyword>
<protein>
    <submittedName>
        <fullName evidence="2">Uncharacterized protein</fullName>
    </submittedName>
</protein>
<dbReference type="Proteomes" id="UP000253551">
    <property type="component" value="Unassembled WGS sequence"/>
</dbReference>
<dbReference type="InterPro" id="IPR025187">
    <property type="entry name" value="DUF4112"/>
</dbReference>
<evidence type="ECO:0000256" key="1">
    <source>
        <dbReference type="SAM" id="Phobius"/>
    </source>
</evidence>
<dbReference type="AlphaFoldDB" id="A0A367KSS2"/>
<feature type="transmembrane region" description="Helical" evidence="1">
    <location>
        <begin position="82"/>
        <end position="103"/>
    </location>
</feature>
<feature type="transmembrane region" description="Helical" evidence="1">
    <location>
        <begin position="123"/>
        <end position="142"/>
    </location>
</feature>
<evidence type="ECO:0000313" key="3">
    <source>
        <dbReference type="Proteomes" id="UP000253551"/>
    </source>
</evidence>
<organism evidence="2 3">
    <name type="scientific">Rhizopus stolonifer</name>
    <name type="common">Rhizopus nigricans</name>
    <dbReference type="NCBI Taxonomy" id="4846"/>
    <lineage>
        <taxon>Eukaryota</taxon>
        <taxon>Fungi</taxon>
        <taxon>Fungi incertae sedis</taxon>
        <taxon>Mucoromycota</taxon>
        <taxon>Mucoromycotina</taxon>
        <taxon>Mucoromycetes</taxon>
        <taxon>Mucorales</taxon>
        <taxon>Mucorineae</taxon>
        <taxon>Rhizopodaceae</taxon>
        <taxon>Rhizopus</taxon>
    </lineage>
</organism>
<comment type="caution">
    <text evidence="2">The sequence shown here is derived from an EMBL/GenBank/DDBJ whole genome shotgun (WGS) entry which is preliminary data.</text>
</comment>
<keyword evidence="3" id="KW-1185">Reference proteome</keyword>
<reference evidence="2 3" key="1">
    <citation type="journal article" date="2018" name="G3 (Bethesda)">
        <title>Phylogenetic and Phylogenomic Definition of Rhizopus Species.</title>
        <authorList>
            <person name="Gryganskyi A.P."/>
            <person name="Golan J."/>
            <person name="Dolatabadi S."/>
            <person name="Mondo S."/>
            <person name="Robb S."/>
            <person name="Idnurm A."/>
            <person name="Muszewska A."/>
            <person name="Steczkiewicz K."/>
            <person name="Masonjones S."/>
            <person name="Liao H.L."/>
            <person name="Gajdeczka M.T."/>
            <person name="Anike F."/>
            <person name="Vuek A."/>
            <person name="Anishchenko I.M."/>
            <person name="Voigt K."/>
            <person name="de Hoog G.S."/>
            <person name="Smith M.E."/>
            <person name="Heitman J."/>
            <person name="Vilgalys R."/>
            <person name="Stajich J.E."/>
        </authorList>
    </citation>
    <scope>NUCLEOTIDE SEQUENCE [LARGE SCALE GENOMIC DNA]</scope>
    <source>
        <strain evidence="2 3">LSU 92-RS-03</strain>
    </source>
</reference>
<evidence type="ECO:0000313" key="2">
    <source>
        <dbReference type="EMBL" id="RCI05253.1"/>
    </source>
</evidence>
<keyword evidence="1" id="KW-0812">Transmembrane</keyword>
<gene>
    <name evidence="2" type="ORF">CU098_012096</name>
</gene>
<dbReference type="PANTHER" id="PTHR35519:SF2">
    <property type="entry name" value="PH DOMAIN PROTEIN"/>
    <property type="match status" value="1"/>
</dbReference>
<dbReference type="EMBL" id="PJQM01000437">
    <property type="protein sequence ID" value="RCI05253.1"/>
    <property type="molecule type" value="Genomic_DNA"/>
</dbReference>